<evidence type="ECO:0000256" key="7">
    <source>
        <dbReference type="SAM" id="MobiDB-lite"/>
    </source>
</evidence>
<dbReference type="InterPro" id="IPR036388">
    <property type="entry name" value="WH-like_DNA-bd_sf"/>
</dbReference>
<name>A0ABN9XK14_9DINO</name>
<dbReference type="InterPro" id="IPR036390">
    <property type="entry name" value="WH_DNA-bd_sf"/>
</dbReference>
<proteinExistence type="inferred from homology"/>
<protein>
    <recommendedName>
        <fullName evidence="8">HTH La-type RNA-binding domain-containing protein</fullName>
    </recommendedName>
</protein>
<comment type="caution">
    <text evidence="9">The sequence shown here is derived from an EMBL/GenBank/DDBJ whole genome shotgun (WGS) entry which is preliminary data.</text>
</comment>
<dbReference type="SUPFAM" id="SSF46785">
    <property type="entry name" value="Winged helix' DNA-binding domain"/>
    <property type="match status" value="1"/>
</dbReference>
<feature type="compositionally biased region" description="Low complexity" evidence="7">
    <location>
        <begin position="876"/>
        <end position="887"/>
    </location>
</feature>
<evidence type="ECO:0000313" key="10">
    <source>
        <dbReference type="Proteomes" id="UP001189429"/>
    </source>
</evidence>
<dbReference type="CDD" id="cd18673">
    <property type="entry name" value="PIN_XRN1-2-like"/>
    <property type="match status" value="1"/>
</dbReference>
<keyword evidence="1" id="KW-0540">Nuclease</keyword>
<dbReference type="PROSITE" id="PS50961">
    <property type="entry name" value="HTH_LA"/>
    <property type="match status" value="1"/>
</dbReference>
<feature type="compositionally biased region" description="Polar residues" evidence="7">
    <location>
        <begin position="980"/>
        <end position="999"/>
    </location>
</feature>
<comment type="similarity">
    <text evidence="5">Belongs to the 5'-3' exonuclease family.</text>
</comment>
<dbReference type="Pfam" id="PF17846">
    <property type="entry name" value="XRN_M"/>
    <property type="match status" value="2"/>
</dbReference>
<feature type="compositionally biased region" description="Gly residues" evidence="7">
    <location>
        <begin position="804"/>
        <end position="825"/>
    </location>
</feature>
<feature type="non-terminal residue" evidence="9">
    <location>
        <position position="1"/>
    </location>
</feature>
<dbReference type="InterPro" id="IPR041412">
    <property type="entry name" value="Xrn1_helical"/>
</dbReference>
<keyword evidence="3" id="KW-0269">Exonuclease</keyword>
<evidence type="ECO:0000259" key="8">
    <source>
        <dbReference type="PROSITE" id="PS50961"/>
    </source>
</evidence>
<feature type="region of interest" description="Disordered" evidence="7">
    <location>
        <begin position="386"/>
        <end position="415"/>
    </location>
</feature>
<reference evidence="9" key="1">
    <citation type="submission" date="2023-10" db="EMBL/GenBank/DDBJ databases">
        <authorList>
            <person name="Chen Y."/>
            <person name="Shah S."/>
            <person name="Dougan E. K."/>
            <person name="Thang M."/>
            <person name="Chan C."/>
        </authorList>
    </citation>
    <scope>NUCLEOTIDE SEQUENCE [LARGE SCALE GENOMIC DNA]</scope>
</reference>
<dbReference type="InterPro" id="IPR027073">
    <property type="entry name" value="5_3_exoribonuclease"/>
</dbReference>
<organism evidence="9 10">
    <name type="scientific">Prorocentrum cordatum</name>
    <dbReference type="NCBI Taxonomy" id="2364126"/>
    <lineage>
        <taxon>Eukaryota</taxon>
        <taxon>Sar</taxon>
        <taxon>Alveolata</taxon>
        <taxon>Dinophyceae</taxon>
        <taxon>Prorocentrales</taxon>
        <taxon>Prorocentraceae</taxon>
        <taxon>Prorocentrum</taxon>
    </lineage>
</organism>
<dbReference type="Pfam" id="PF05383">
    <property type="entry name" value="La"/>
    <property type="match status" value="1"/>
</dbReference>
<feature type="compositionally biased region" description="Gly residues" evidence="7">
    <location>
        <begin position="899"/>
        <end position="909"/>
    </location>
</feature>
<evidence type="ECO:0000256" key="1">
    <source>
        <dbReference type="ARBA" id="ARBA00022722"/>
    </source>
</evidence>
<dbReference type="Pfam" id="PF03159">
    <property type="entry name" value="XRN_N"/>
    <property type="match status" value="2"/>
</dbReference>
<evidence type="ECO:0000256" key="2">
    <source>
        <dbReference type="ARBA" id="ARBA00022801"/>
    </source>
</evidence>
<evidence type="ECO:0000256" key="4">
    <source>
        <dbReference type="ARBA" id="ARBA00022884"/>
    </source>
</evidence>
<feature type="compositionally biased region" description="Basic residues" evidence="7">
    <location>
        <begin position="849"/>
        <end position="858"/>
    </location>
</feature>
<gene>
    <name evidence="9" type="ORF">PCOR1329_LOCUS77536</name>
</gene>
<dbReference type="EMBL" id="CAUYUJ010020733">
    <property type="protein sequence ID" value="CAK0900164.1"/>
    <property type="molecule type" value="Genomic_DNA"/>
</dbReference>
<feature type="region of interest" description="Disordered" evidence="7">
    <location>
        <begin position="752"/>
        <end position="1002"/>
    </location>
</feature>
<keyword evidence="10" id="KW-1185">Reference proteome</keyword>
<evidence type="ECO:0000256" key="5">
    <source>
        <dbReference type="ARBA" id="ARBA00038299"/>
    </source>
</evidence>
<dbReference type="PANTHER" id="PTHR12341:SF7">
    <property type="entry name" value="5'-3' EXORIBONUCLEASE 1"/>
    <property type="match status" value="1"/>
</dbReference>
<feature type="non-terminal residue" evidence="9">
    <location>
        <position position="1049"/>
    </location>
</feature>
<feature type="domain" description="HTH La-type RNA-binding" evidence="8">
    <location>
        <begin position="510"/>
        <end position="602"/>
    </location>
</feature>
<evidence type="ECO:0000256" key="6">
    <source>
        <dbReference type="PROSITE-ProRule" id="PRU00332"/>
    </source>
</evidence>
<dbReference type="Gene3D" id="3.40.50.12390">
    <property type="match status" value="2"/>
</dbReference>
<dbReference type="SMART" id="SM00715">
    <property type="entry name" value="LA"/>
    <property type="match status" value="1"/>
</dbReference>
<feature type="region of interest" description="Disordered" evidence="7">
    <location>
        <begin position="1027"/>
        <end position="1049"/>
    </location>
</feature>
<feature type="compositionally biased region" description="Basic residues" evidence="7">
    <location>
        <begin position="943"/>
        <end position="954"/>
    </location>
</feature>
<dbReference type="Proteomes" id="UP001189429">
    <property type="component" value="Unassembled WGS sequence"/>
</dbReference>
<dbReference type="InterPro" id="IPR006630">
    <property type="entry name" value="La_HTH"/>
</dbReference>
<evidence type="ECO:0000313" key="9">
    <source>
        <dbReference type="EMBL" id="CAK0900164.1"/>
    </source>
</evidence>
<dbReference type="InterPro" id="IPR004859">
    <property type="entry name" value="Xrn1_N"/>
</dbReference>
<feature type="compositionally biased region" description="Low complexity" evidence="7">
    <location>
        <begin position="758"/>
        <end position="786"/>
    </location>
</feature>
<sequence>GPGSAPHGDAARLRARRARAPPMGVPGFHRWAAKQVPGLTRPCAGGKPIEVDHLHLDFNAAVHRCLTAWSGLGGEERLFALLEAYVLLILGCVRPTELLFVALDGVAPRAKMNQQRARRFREEGGISAAFDRNAVTPGTEFMARLGAWLLRWAEAAARGEGSWVALRGVTVVVSGADDPGEGEHKIMEVIRAYRDKSHCLFSNDADLIFLGLVSGARSVILLRESPLPPGRDNGVPAVMVELLEDDYTGADSDDGSCCGGLLAESDAIRSAMIAQVLKDFDVSELGLLRSWLLGLLPEGCGEDRRLLDFAALCCLAGNDFLPQASAINVFEGGIDQLIEAYTAAFSAAGAGAVGHLVDQSGSLILPAWREVLRRLAVPEAESLLESAGLGRRSPSPPPADSGGDLPRPPSDDWDGLSVLVRGAPPHTSGADVRAALAKQGCQVQAVYNVRPKGGVGHATAWVARLADARSAVMTLVSCRKVRGTVLDVSWVDPRAIELAGLPQRPLEPAAGWREVLERSIRESFEYWLGPKNLPTDGFLRRQVLLREDRFVPLRVFAAFNRLRTWCHDLDRIATVLKGSETLEVGEVEVVASVGGQAASEPAVRAVVDHSVRPRDGPERLARQRVAARCAADGDLVQAALVLKDDYYAQSGPCPPGMADTEECRVRAYLAGIQWVVSYYTQGCPSWTWFYPSHFPPLCASLYSALSAPGAGDGVLLSIRRRARCHRSSSCWRSSPPAPRGCCRGRCGPCSPRRPPRWPTSTPASSRSCARPSALSPPGRGAAPRRPSTLDLQASGPACHAARAGGPGGSGRGLGGPGGPRAPGHGGHPREGRRGVQPALCSGDLCGREPRRRRRRGVRRAGGAPGRPAQGLHQAVRGPPGRLPARAGRGAGRPRARGGAAAGRRGGAPGPGRRRRASERRAAGAGGAHRRGRGCTAPRASRVSPRRCWTRRSSRGRPPAACRPSGGRDVPRTSGPPRRSPANSGRTGGTNYTPTPTLAQNHPEPRIGVYAFLRKAGGRIHRSWRASAGAAATFPPPPRAAPPALRAWLG</sequence>
<accession>A0ABN9XK14</accession>
<dbReference type="Gene3D" id="1.10.10.10">
    <property type="entry name" value="Winged helix-like DNA-binding domain superfamily/Winged helix DNA-binding domain"/>
    <property type="match status" value="1"/>
</dbReference>
<dbReference type="PANTHER" id="PTHR12341">
    <property type="entry name" value="5'-&gt;3' EXORIBONUCLEASE"/>
    <property type="match status" value="1"/>
</dbReference>
<keyword evidence="2" id="KW-0378">Hydrolase</keyword>
<evidence type="ECO:0000256" key="3">
    <source>
        <dbReference type="ARBA" id="ARBA00022839"/>
    </source>
</evidence>
<keyword evidence="4 6" id="KW-0694">RNA-binding</keyword>